<feature type="domain" description="Rab3-GAP regulatory subunit N-terminal" evidence="6">
    <location>
        <begin position="39"/>
        <end position="211"/>
    </location>
</feature>
<dbReference type="GO" id="GO:0005737">
    <property type="term" value="C:cytoplasm"/>
    <property type="evidence" value="ECO:0007669"/>
    <property type="project" value="UniProtKB-SubCell"/>
</dbReference>
<feature type="compositionally biased region" description="Acidic residues" evidence="5">
    <location>
        <begin position="206"/>
        <end position="220"/>
    </location>
</feature>
<feature type="non-terminal residue" evidence="8">
    <location>
        <position position="1038"/>
    </location>
</feature>
<dbReference type="AlphaFoldDB" id="A0A836JU88"/>
<evidence type="ECO:0000256" key="2">
    <source>
        <dbReference type="ARBA" id="ARBA00008153"/>
    </source>
</evidence>
<reference evidence="8" key="1">
    <citation type="submission" date="2020-02" db="EMBL/GenBank/DDBJ databases">
        <title>Relaxed selection underlies rapid genomic changes in the transitions from sociality to social parasitism in ants.</title>
        <authorList>
            <person name="Bi X."/>
        </authorList>
    </citation>
    <scope>NUCLEOTIDE SEQUENCE</scope>
    <source>
        <strain evidence="8">BGI-DK2014c</strain>
        <tissue evidence="8">Whole body</tissue>
    </source>
</reference>
<comment type="subcellular location">
    <subcellularLocation>
        <location evidence="1">Cytoplasm</location>
    </subcellularLocation>
</comment>
<dbReference type="InterPro" id="IPR026059">
    <property type="entry name" value="Rab3GAP2"/>
</dbReference>
<evidence type="ECO:0000256" key="3">
    <source>
        <dbReference type="ARBA" id="ARBA00022468"/>
    </source>
</evidence>
<evidence type="ECO:0000256" key="4">
    <source>
        <dbReference type="ARBA" id="ARBA00022490"/>
    </source>
</evidence>
<evidence type="ECO:0000313" key="9">
    <source>
        <dbReference type="Proteomes" id="UP000668214"/>
    </source>
</evidence>
<comment type="caution">
    <text evidence="8">The sequence shown here is derived from an EMBL/GenBank/DDBJ whole genome shotgun (WGS) entry which is preliminary data.</text>
</comment>
<dbReference type="EMBL" id="JAANIA010000273">
    <property type="protein sequence ID" value="KAG5325395.1"/>
    <property type="molecule type" value="Genomic_DNA"/>
</dbReference>
<dbReference type="PANTHER" id="PTHR12472:SF0">
    <property type="entry name" value="RAB3 GTPASE-ACTIVATING PROTEIN NON-CATALYTIC SUBUNIT"/>
    <property type="match status" value="1"/>
</dbReference>
<evidence type="ECO:0000259" key="7">
    <source>
        <dbReference type="Pfam" id="PF14656"/>
    </source>
</evidence>
<evidence type="ECO:0000256" key="1">
    <source>
        <dbReference type="ARBA" id="ARBA00004496"/>
    </source>
</evidence>
<sequence length="1038" mass="118453">MSCQIKGIANISDVVSVKKFLYGDDISKFEYIPRNELPLQNCIISMSSVGDVLTIAWNTKMVIFASRWESQELDEIKNKFHVTWHGEVTNEANEWITSVICLPLISLGKATGPDWTCIAVGYNTGFVRFYTETGALLLEEQIHNESVLGIKCQSFCLSKHAGDAGSSEEVYVLYNSGVCILQGFPLFSTLRACRNHLAKVEGKEKEEEDKEEEEEEEELEPPAKMLRQLTTQLQQIITFYKYVESQLDVPPEYDITTDNAISTKSLSSILLTSEREVNRVIKLAKILNSFLDGNISAETKVKFKNESAFFDFLSCFELGASGMIELRKNVKEENIHEISRLMYQGLMYSDDMKEKWQQAAKESNIQPFIFMRLALIYWSHKEEATFSEIELKHFTQLLHVICFLTDVEEICVEYNEVSSWWKNVRTILTESTKPFNAFTASLACRATAMTLEKYKEKLQNEKRLENNGNEEEDIKNGNNVTKTDEIQNKSNDVTPDDETYSSISEWENVSNDTCQFALLIGNLEDIAVLNAVISRRVVSDETTRFFALPFMKNDTCLASILSGGRGSVSELVAKWLSTTGIDPARLIDTTDVEFDQLQLSVDSLQQFNDTNEATAVQISQQERSKLVSLSIEIGDEAKINTTTEACILDSMALLKRHFPYSLTSSVLLANLCWEFAMSWDKDVTQLDSLAAALTVLRQIPMKNMRHGVCCLLWMLHIKKRMEMAAKLMNKLGKLPKERLCMQDIGLSDIQVTTFLQHCVTFLDIFIDAEILEQRDKVVIKSEELWDGHFGGPQPFATLAVSQTPAWYDLILLHVQVANVLYMMAYLNLKILKPLNNLFESVVQPYLFQDITEKAILTWYRDDKRDNIRTEFLCRVITASMEFIHRETTDGVTVSSTQAVLWMSKCQMLASIWKINNDELRIHQVCQLYINGFDRLAEEVTITVTDIERLAANLLPIAGRRMMAYLSKTPNLLEEMSRLSPALTRYLESLNVPEIVYTNCSNVDTVELIRRISVHLPKTHCDYHIMLLMLDATFIYEDN</sequence>
<dbReference type="Pfam" id="PF14655">
    <property type="entry name" value="RAB3GAP2_N"/>
    <property type="match status" value="1"/>
</dbReference>
<dbReference type="PANTHER" id="PTHR12472">
    <property type="entry name" value="RAB3-GAP REGULATORY DOMAIN"/>
    <property type="match status" value="1"/>
</dbReference>
<accession>A0A836JU88</accession>
<dbReference type="GO" id="GO:0005096">
    <property type="term" value="F:GTPase activator activity"/>
    <property type="evidence" value="ECO:0007669"/>
    <property type="project" value="UniProtKB-KW"/>
</dbReference>
<dbReference type="InterPro" id="IPR029257">
    <property type="entry name" value="RAB3GAP2_C"/>
</dbReference>
<keyword evidence="3" id="KW-0343">GTPase activation</keyword>
<dbReference type="Pfam" id="PF14656">
    <property type="entry name" value="RAB3GAP2_C"/>
    <property type="match status" value="1"/>
</dbReference>
<evidence type="ECO:0000256" key="5">
    <source>
        <dbReference type="SAM" id="MobiDB-lite"/>
    </source>
</evidence>
<keyword evidence="4" id="KW-0963">Cytoplasm</keyword>
<evidence type="ECO:0000313" key="8">
    <source>
        <dbReference type="EMBL" id="KAG5325395.1"/>
    </source>
</evidence>
<feature type="region of interest" description="Disordered" evidence="5">
    <location>
        <begin position="460"/>
        <end position="501"/>
    </location>
</feature>
<keyword evidence="9" id="KW-1185">Reference proteome</keyword>
<comment type="similarity">
    <text evidence="2">Belongs to the Rab3-GAP regulatory subunit family.</text>
</comment>
<feature type="region of interest" description="Disordered" evidence="5">
    <location>
        <begin position="201"/>
        <end position="222"/>
    </location>
</feature>
<evidence type="ECO:0000259" key="6">
    <source>
        <dbReference type="Pfam" id="PF14655"/>
    </source>
</evidence>
<organism evidence="8 9">
    <name type="scientific">Pseudoatta argentina</name>
    <dbReference type="NCBI Taxonomy" id="621737"/>
    <lineage>
        <taxon>Eukaryota</taxon>
        <taxon>Metazoa</taxon>
        <taxon>Ecdysozoa</taxon>
        <taxon>Arthropoda</taxon>
        <taxon>Hexapoda</taxon>
        <taxon>Insecta</taxon>
        <taxon>Pterygota</taxon>
        <taxon>Neoptera</taxon>
        <taxon>Endopterygota</taxon>
        <taxon>Hymenoptera</taxon>
        <taxon>Apocrita</taxon>
        <taxon>Aculeata</taxon>
        <taxon>Formicoidea</taxon>
        <taxon>Formicidae</taxon>
        <taxon>Myrmicinae</taxon>
        <taxon>Pseudoatta</taxon>
    </lineage>
</organism>
<protein>
    <submittedName>
        <fullName evidence="8">RBGPR protein</fullName>
    </submittedName>
</protein>
<proteinExistence type="inferred from homology"/>
<dbReference type="InterPro" id="IPR032839">
    <property type="entry name" value="RAB3GAP_N"/>
</dbReference>
<dbReference type="Proteomes" id="UP000668214">
    <property type="component" value="Unassembled WGS sequence"/>
</dbReference>
<name>A0A836JU88_9HYME</name>
<gene>
    <name evidence="8" type="primary">Rab3gap</name>
    <name evidence="8" type="ORF">G6Z78_0005810</name>
</gene>
<feature type="non-terminal residue" evidence="8">
    <location>
        <position position="1"/>
    </location>
</feature>
<feature type="domain" description="Rab3GAP regulatory subunit C-terminal" evidence="7">
    <location>
        <begin position="370"/>
        <end position="1016"/>
    </location>
</feature>